<evidence type="ECO:0000313" key="1">
    <source>
        <dbReference type="Ensembl" id="ENSACLP00000001292.2"/>
    </source>
</evidence>
<protein>
    <submittedName>
        <fullName evidence="1">Uncharacterized protein</fullName>
    </submittedName>
</protein>
<reference evidence="1" key="3">
    <citation type="submission" date="2025-08" db="UniProtKB">
        <authorList>
            <consortium name="Ensembl"/>
        </authorList>
    </citation>
    <scope>IDENTIFICATION</scope>
</reference>
<sequence>MSGSEGKAGKIVLPLLPISFIIKHFYINTLSLPPQFVGNTWGITGTALQWFVSYLSNRLQFVHVNVTLYMLPLGSIIRRHSIHFHFKLQECLKDIKTWMAANFLLLNSDQTDVIVLGPEKLRNMVSNQILTLDGITLASSNTVRNLGVIFKPGYVLQYTY</sequence>
<reference evidence="2" key="2">
    <citation type="submission" date="2023-03" db="EMBL/GenBank/DDBJ databases">
        <authorList>
            <consortium name="Wellcome Sanger Institute Data Sharing"/>
        </authorList>
    </citation>
    <scope>NUCLEOTIDE SEQUENCE [LARGE SCALE GENOMIC DNA]</scope>
</reference>
<proteinExistence type="predicted"/>
<dbReference type="GeneTree" id="ENSGT01120000272224"/>
<reference evidence="1 2" key="1">
    <citation type="submission" date="2018-05" db="EMBL/GenBank/DDBJ databases">
        <authorList>
            <person name="Datahose"/>
        </authorList>
    </citation>
    <scope>NUCLEOTIDE SEQUENCE</scope>
</reference>
<reference evidence="1" key="4">
    <citation type="submission" date="2025-09" db="UniProtKB">
        <authorList>
            <consortium name="Ensembl"/>
        </authorList>
    </citation>
    <scope>IDENTIFICATION</scope>
</reference>
<keyword evidence="2" id="KW-1185">Reference proteome</keyword>
<accession>A0A3P8N944</accession>
<organism evidence="1 2">
    <name type="scientific">Astatotilapia calliptera</name>
    <name type="common">Eastern happy</name>
    <name type="synonym">Chromis callipterus</name>
    <dbReference type="NCBI Taxonomy" id="8154"/>
    <lineage>
        <taxon>Eukaryota</taxon>
        <taxon>Metazoa</taxon>
        <taxon>Chordata</taxon>
        <taxon>Craniata</taxon>
        <taxon>Vertebrata</taxon>
        <taxon>Euteleostomi</taxon>
        <taxon>Actinopterygii</taxon>
        <taxon>Neopterygii</taxon>
        <taxon>Teleostei</taxon>
        <taxon>Neoteleostei</taxon>
        <taxon>Acanthomorphata</taxon>
        <taxon>Ovalentaria</taxon>
        <taxon>Cichlomorphae</taxon>
        <taxon>Cichliformes</taxon>
        <taxon>Cichlidae</taxon>
        <taxon>African cichlids</taxon>
        <taxon>Pseudocrenilabrinae</taxon>
        <taxon>Haplochromini</taxon>
        <taxon>Astatotilapia</taxon>
    </lineage>
</organism>
<dbReference type="Proteomes" id="UP000265100">
    <property type="component" value="Chromosome 3"/>
</dbReference>
<dbReference type="OMA" id="KKWTAAN"/>
<dbReference type="STRING" id="8154.ENSACLP00000001292"/>
<dbReference type="AlphaFoldDB" id="A0A3P8N944"/>
<name>A0A3P8N944_ASTCA</name>
<evidence type="ECO:0000313" key="2">
    <source>
        <dbReference type="Proteomes" id="UP000265100"/>
    </source>
</evidence>
<dbReference type="Ensembl" id="ENSACLT00000001323.2">
    <property type="protein sequence ID" value="ENSACLP00000001292.2"/>
    <property type="gene ID" value="ENSACLG00000000918.2"/>
</dbReference>